<evidence type="ECO:0000256" key="1">
    <source>
        <dbReference type="SAM" id="MobiDB-lite"/>
    </source>
</evidence>
<proteinExistence type="predicted"/>
<accession>A0A504YZG8</accession>
<keyword evidence="3" id="KW-1185">Reference proteome</keyword>
<dbReference type="OrthoDB" id="10561828at2759"/>
<gene>
    <name evidence="2" type="ORF">FGIG_09328</name>
</gene>
<feature type="compositionally biased region" description="Basic and acidic residues" evidence="1">
    <location>
        <begin position="83"/>
        <end position="99"/>
    </location>
</feature>
<feature type="region of interest" description="Disordered" evidence="1">
    <location>
        <begin position="1"/>
        <end position="45"/>
    </location>
</feature>
<name>A0A504YZG8_FASGI</name>
<feature type="compositionally biased region" description="Polar residues" evidence="1">
    <location>
        <begin position="266"/>
        <end position="291"/>
    </location>
</feature>
<evidence type="ECO:0000313" key="3">
    <source>
        <dbReference type="Proteomes" id="UP000316759"/>
    </source>
</evidence>
<evidence type="ECO:0000313" key="2">
    <source>
        <dbReference type="EMBL" id="TPP65979.1"/>
    </source>
</evidence>
<feature type="region of interest" description="Disordered" evidence="1">
    <location>
        <begin position="261"/>
        <end position="291"/>
    </location>
</feature>
<feature type="region of interest" description="Disordered" evidence="1">
    <location>
        <begin position="79"/>
        <end position="113"/>
    </location>
</feature>
<reference evidence="2 3" key="1">
    <citation type="submission" date="2019-04" db="EMBL/GenBank/DDBJ databases">
        <title>Annotation for the trematode Fasciola gigantica.</title>
        <authorList>
            <person name="Choi Y.-J."/>
        </authorList>
    </citation>
    <scope>NUCLEOTIDE SEQUENCE [LARGE SCALE GENOMIC DNA]</scope>
    <source>
        <strain evidence="2">Uganda_cow_1</strain>
    </source>
</reference>
<protein>
    <submittedName>
        <fullName evidence="2">Uncharacterized protein</fullName>
    </submittedName>
</protein>
<dbReference type="AlphaFoldDB" id="A0A504YZG8"/>
<sequence>METRNRVKSLSWIPGSKRNSIPDNLTFTNGSPPSTGQPIEERARPNQNECKLITMSMGLAKSRFCRKNLPQWYSNRTGSWMSEESKTESGDSKQIHPFDELGQTGSTEPICEESSLSQNEMEFFWLKGLNLYEAVQPCSQSTRFFFSLAQSRLQQTKPAVVPTKIWTHQRDPTSMQIRVIRPSIQGEPPRRHPVQQPPEKQRKRNTYPPTIAFPSASNAQLHCVTVDECPRERSPRWNAYLARTVDEEYSDRTMKNIESMRERDSTIGSSQRQTENIWRSFTTTQKNEQCQ</sequence>
<dbReference type="EMBL" id="SUNJ01002444">
    <property type="protein sequence ID" value="TPP65979.1"/>
    <property type="molecule type" value="Genomic_DNA"/>
</dbReference>
<comment type="caution">
    <text evidence="2">The sequence shown here is derived from an EMBL/GenBank/DDBJ whole genome shotgun (WGS) entry which is preliminary data.</text>
</comment>
<organism evidence="2 3">
    <name type="scientific">Fasciola gigantica</name>
    <name type="common">Giant liver fluke</name>
    <dbReference type="NCBI Taxonomy" id="46835"/>
    <lineage>
        <taxon>Eukaryota</taxon>
        <taxon>Metazoa</taxon>
        <taxon>Spiralia</taxon>
        <taxon>Lophotrochozoa</taxon>
        <taxon>Platyhelminthes</taxon>
        <taxon>Trematoda</taxon>
        <taxon>Digenea</taxon>
        <taxon>Plagiorchiida</taxon>
        <taxon>Echinostomata</taxon>
        <taxon>Echinostomatoidea</taxon>
        <taxon>Fasciolidae</taxon>
        <taxon>Fasciola</taxon>
    </lineage>
</organism>
<feature type="region of interest" description="Disordered" evidence="1">
    <location>
        <begin position="182"/>
        <end position="209"/>
    </location>
</feature>
<dbReference type="Proteomes" id="UP000316759">
    <property type="component" value="Unassembled WGS sequence"/>
</dbReference>
<feature type="compositionally biased region" description="Polar residues" evidence="1">
    <location>
        <begin position="17"/>
        <end position="37"/>
    </location>
</feature>